<feature type="region of interest" description="Disordered" evidence="1">
    <location>
        <begin position="248"/>
        <end position="271"/>
    </location>
</feature>
<feature type="chain" id="PRO_5001651829" evidence="2">
    <location>
        <begin position="27"/>
        <end position="271"/>
    </location>
</feature>
<evidence type="ECO:0000313" key="3">
    <source>
        <dbReference type="EMBL" id="AIE84320.1"/>
    </source>
</evidence>
<keyword evidence="3" id="KW-0648">Protein biosynthesis</keyword>
<dbReference type="EMBL" id="CP007139">
    <property type="protein sequence ID" value="AIE84320.1"/>
    <property type="molecule type" value="Genomic_DNA"/>
</dbReference>
<feature type="region of interest" description="Disordered" evidence="1">
    <location>
        <begin position="28"/>
        <end position="64"/>
    </location>
</feature>
<dbReference type="eggNOG" id="ENOG5033GTD">
    <property type="taxonomic scope" value="Bacteria"/>
</dbReference>
<name>A0A068NNI3_FIMGI</name>
<protein>
    <submittedName>
        <fullName evidence="3">Translation initiation factor IF-2</fullName>
    </submittedName>
</protein>
<feature type="signal peptide" evidence="2">
    <location>
        <begin position="1"/>
        <end position="26"/>
    </location>
</feature>
<keyword evidence="2" id="KW-0732">Signal</keyword>
<evidence type="ECO:0000256" key="2">
    <source>
        <dbReference type="SAM" id="SignalP"/>
    </source>
</evidence>
<organism evidence="3 4">
    <name type="scientific">Fimbriimonas ginsengisoli Gsoil 348</name>
    <dbReference type="NCBI Taxonomy" id="661478"/>
    <lineage>
        <taxon>Bacteria</taxon>
        <taxon>Bacillati</taxon>
        <taxon>Armatimonadota</taxon>
        <taxon>Fimbriimonadia</taxon>
        <taxon>Fimbriimonadales</taxon>
        <taxon>Fimbriimonadaceae</taxon>
        <taxon>Fimbriimonas</taxon>
    </lineage>
</organism>
<reference evidence="3 4" key="1">
    <citation type="journal article" date="2014" name="PLoS ONE">
        <title>The first complete genome sequence of the class fimbriimonadia in the phylum armatimonadetes.</title>
        <authorList>
            <person name="Hu Z.Y."/>
            <person name="Wang Y.Z."/>
            <person name="Im W.T."/>
            <person name="Wang S.Y."/>
            <person name="Zhao G.P."/>
            <person name="Zheng H.J."/>
            <person name="Quan Z.X."/>
        </authorList>
    </citation>
    <scope>NUCLEOTIDE SEQUENCE [LARGE SCALE GENOMIC DNA]</scope>
    <source>
        <strain evidence="3">Gsoil 348</strain>
    </source>
</reference>
<evidence type="ECO:0000313" key="4">
    <source>
        <dbReference type="Proteomes" id="UP000027982"/>
    </source>
</evidence>
<dbReference type="HOGENOM" id="CLU_1025837_0_0_0"/>
<sequence>MRGLEMKTNRLIIATLFATLTAGALAQGFPGGPPQGGPPQGGLVRGGPGGRLLGGPGGGVSLDMLVGRPDVQADLQLSDDQKEQLAMLRESMRPPGGGPDSGPGGGPGGPPGGGGFGGPPPGGPGGFGGPGGPDSEEGRKAFEEMRKKNSAAIKKILSAAQLARLKGIAIQIAGYAAVNDADIQTDVALTDAQKAKIKALNQRAEEGKRAIFEKVRNEEIDPREVPSFMKRNQQILSDEIAKVLTDDQKAKLKSMEGKHFQPDEPRRGGGR</sequence>
<proteinExistence type="predicted"/>
<accession>A0A068NNI3</accession>
<feature type="compositionally biased region" description="Gly residues" evidence="1">
    <location>
        <begin position="38"/>
        <end position="60"/>
    </location>
</feature>
<gene>
    <name evidence="3" type="ORF">OP10G_0952</name>
</gene>
<feature type="region of interest" description="Disordered" evidence="1">
    <location>
        <begin position="90"/>
        <end position="140"/>
    </location>
</feature>
<evidence type="ECO:0000256" key="1">
    <source>
        <dbReference type="SAM" id="MobiDB-lite"/>
    </source>
</evidence>
<dbReference type="KEGG" id="fgi:OP10G_0952"/>
<dbReference type="AlphaFoldDB" id="A0A068NNI3"/>
<keyword evidence="4" id="KW-1185">Reference proteome</keyword>
<feature type="compositionally biased region" description="Gly residues" evidence="1">
    <location>
        <begin position="98"/>
        <end position="117"/>
    </location>
</feature>
<dbReference type="GO" id="GO:0003743">
    <property type="term" value="F:translation initiation factor activity"/>
    <property type="evidence" value="ECO:0007669"/>
    <property type="project" value="UniProtKB-KW"/>
</dbReference>
<dbReference type="Proteomes" id="UP000027982">
    <property type="component" value="Chromosome"/>
</dbReference>
<keyword evidence="3" id="KW-0396">Initiation factor</keyword>